<dbReference type="Gene3D" id="1.10.260.40">
    <property type="entry name" value="lambda repressor-like DNA-binding domains"/>
    <property type="match status" value="1"/>
</dbReference>
<feature type="compositionally biased region" description="Low complexity" evidence="1">
    <location>
        <begin position="156"/>
        <end position="167"/>
    </location>
</feature>
<dbReference type="CDD" id="cd00093">
    <property type="entry name" value="HTH_XRE"/>
    <property type="match status" value="1"/>
</dbReference>
<evidence type="ECO:0000256" key="1">
    <source>
        <dbReference type="SAM" id="MobiDB-lite"/>
    </source>
</evidence>
<dbReference type="InterPro" id="IPR001387">
    <property type="entry name" value="Cro/C1-type_HTH"/>
</dbReference>
<dbReference type="AlphaFoldDB" id="A0AAW4U9K3"/>
<dbReference type="PROSITE" id="PS50943">
    <property type="entry name" value="HTH_CROC1"/>
    <property type="match status" value="1"/>
</dbReference>
<dbReference type="InterPro" id="IPR010982">
    <property type="entry name" value="Lambda_DNA-bd_dom_sf"/>
</dbReference>
<organism evidence="3 4">
    <name type="scientific">Megamonas funiformis</name>
    <dbReference type="NCBI Taxonomy" id="437897"/>
    <lineage>
        <taxon>Bacteria</taxon>
        <taxon>Bacillati</taxon>
        <taxon>Bacillota</taxon>
        <taxon>Negativicutes</taxon>
        <taxon>Selenomonadales</taxon>
        <taxon>Selenomonadaceae</taxon>
        <taxon>Megamonas</taxon>
    </lineage>
</organism>
<dbReference type="GO" id="GO:0003677">
    <property type="term" value="F:DNA binding"/>
    <property type="evidence" value="ECO:0007669"/>
    <property type="project" value="InterPro"/>
</dbReference>
<dbReference type="Proteomes" id="UP001198190">
    <property type="component" value="Unassembled WGS sequence"/>
</dbReference>
<dbReference type="RefSeq" id="WP_227153290.1">
    <property type="nucleotide sequence ID" value="NZ_JAJCGD010000041.1"/>
</dbReference>
<gene>
    <name evidence="3" type="ORF">LIY65_10975</name>
</gene>
<dbReference type="SUPFAM" id="SSF47413">
    <property type="entry name" value="lambda repressor-like DNA-binding domains"/>
    <property type="match status" value="1"/>
</dbReference>
<protein>
    <submittedName>
        <fullName evidence="3">Helix-turn-helix transcriptional regulator</fullName>
    </submittedName>
</protein>
<dbReference type="SMART" id="SM00530">
    <property type="entry name" value="HTH_XRE"/>
    <property type="match status" value="1"/>
</dbReference>
<proteinExistence type="predicted"/>
<reference evidence="3" key="1">
    <citation type="submission" date="2021-10" db="EMBL/GenBank/DDBJ databases">
        <title>Collection of gut derived symbiotic bacterial strains cultured from healthy donors.</title>
        <authorList>
            <person name="Lin H."/>
            <person name="Littmann E."/>
            <person name="Claire K."/>
            <person name="Pamer E."/>
        </authorList>
    </citation>
    <scope>NUCLEOTIDE SEQUENCE</scope>
    <source>
        <strain evidence="3">MSK.7.16</strain>
    </source>
</reference>
<comment type="caution">
    <text evidence="3">The sequence shown here is derived from an EMBL/GenBank/DDBJ whole genome shotgun (WGS) entry which is preliminary data.</text>
</comment>
<dbReference type="EMBL" id="JAJCGD010000041">
    <property type="protein sequence ID" value="MCB6829214.1"/>
    <property type="molecule type" value="Genomic_DNA"/>
</dbReference>
<evidence type="ECO:0000313" key="4">
    <source>
        <dbReference type="Proteomes" id="UP001198190"/>
    </source>
</evidence>
<feature type="domain" description="HTH cro/C1-type" evidence="2">
    <location>
        <begin position="5"/>
        <end position="59"/>
    </location>
</feature>
<name>A0AAW4U9K3_9FIRM</name>
<sequence length="167" mass="19133">MNTRLKLLRKYLKKTQKEFGDICGKSRDAITSYEIGRVIPDDAFIKLVCIKFNVNEKWLRTGEGDMFTDNKDSIFKAFAEKYHLSDTEQELAKYCLSLSSEQRKEILNHVRQISKILSSNNNIEIISQRTKPDHKLTPAEKRRIVNGEIDQEEKATTSSASTGTNGM</sequence>
<dbReference type="Pfam" id="PF01381">
    <property type="entry name" value="HTH_3"/>
    <property type="match status" value="1"/>
</dbReference>
<evidence type="ECO:0000313" key="3">
    <source>
        <dbReference type="EMBL" id="MCB6829214.1"/>
    </source>
</evidence>
<accession>A0AAW4U9K3</accession>
<evidence type="ECO:0000259" key="2">
    <source>
        <dbReference type="PROSITE" id="PS50943"/>
    </source>
</evidence>
<feature type="region of interest" description="Disordered" evidence="1">
    <location>
        <begin position="146"/>
        <end position="167"/>
    </location>
</feature>